<dbReference type="AlphaFoldDB" id="A0A1G9PGV9"/>
<dbReference type="GO" id="GO:0004222">
    <property type="term" value="F:metalloendopeptidase activity"/>
    <property type="evidence" value="ECO:0007669"/>
    <property type="project" value="TreeGrafter"/>
</dbReference>
<protein>
    <submittedName>
        <fullName evidence="11">Murein DD-endopeptidase MepM and murein hydrolase activator NlpD, contain LysM domain</fullName>
    </submittedName>
</protein>
<dbReference type="Gene3D" id="2.70.70.10">
    <property type="entry name" value="Glucose Permease (Domain IIA)"/>
    <property type="match status" value="1"/>
</dbReference>
<evidence type="ECO:0000256" key="5">
    <source>
        <dbReference type="ARBA" id="ARBA00022801"/>
    </source>
</evidence>
<dbReference type="PANTHER" id="PTHR21666:SF288">
    <property type="entry name" value="CELL DIVISION PROTEIN YTFB"/>
    <property type="match status" value="1"/>
</dbReference>
<evidence type="ECO:0000256" key="1">
    <source>
        <dbReference type="ARBA" id="ARBA00001947"/>
    </source>
</evidence>
<proteinExistence type="predicted"/>
<dbReference type="SUPFAM" id="SSF51261">
    <property type="entry name" value="Duplicated hybrid motif"/>
    <property type="match status" value="1"/>
</dbReference>
<comment type="subcellular location">
    <subcellularLocation>
        <location evidence="2">Cell envelope</location>
    </subcellularLocation>
</comment>
<dbReference type="Pfam" id="PF01551">
    <property type="entry name" value="Peptidase_M23"/>
    <property type="match status" value="1"/>
</dbReference>
<keyword evidence="6" id="KW-0862">Zinc</keyword>
<dbReference type="InterPro" id="IPR016047">
    <property type="entry name" value="M23ase_b-sheet_dom"/>
</dbReference>
<evidence type="ECO:0000256" key="8">
    <source>
        <dbReference type="SAM" id="Phobius"/>
    </source>
</evidence>
<dbReference type="Proteomes" id="UP000182146">
    <property type="component" value="Unassembled WGS sequence"/>
</dbReference>
<dbReference type="STRING" id="392333.SAMN05660860_01579"/>
<evidence type="ECO:0000256" key="4">
    <source>
        <dbReference type="ARBA" id="ARBA00022723"/>
    </source>
</evidence>
<dbReference type="EMBL" id="FNGU01000003">
    <property type="protein sequence ID" value="SDL97447.1"/>
    <property type="molecule type" value="Genomic_DNA"/>
</dbReference>
<dbReference type="InterPro" id="IPR045834">
    <property type="entry name" value="Csd3_N2"/>
</dbReference>
<evidence type="ECO:0000256" key="7">
    <source>
        <dbReference type="ARBA" id="ARBA00023049"/>
    </source>
</evidence>
<dbReference type="PANTHER" id="PTHR21666">
    <property type="entry name" value="PEPTIDASE-RELATED"/>
    <property type="match status" value="1"/>
</dbReference>
<comment type="cofactor">
    <cofactor evidence="1">
        <name>Zn(2+)</name>
        <dbReference type="ChEBI" id="CHEBI:29105"/>
    </cofactor>
</comment>
<feature type="domain" description="Csd3-like second N-terminal" evidence="10">
    <location>
        <begin position="169"/>
        <end position="289"/>
    </location>
</feature>
<accession>A0A1G9PGV9</accession>
<dbReference type="GO" id="GO:0006508">
    <property type="term" value="P:proteolysis"/>
    <property type="evidence" value="ECO:0007669"/>
    <property type="project" value="UniProtKB-KW"/>
</dbReference>
<dbReference type="InterPro" id="IPR011055">
    <property type="entry name" value="Dup_hybrid_motif"/>
</dbReference>
<sequence>MNMDYNPPNSSSSKRGGRKHLPSLLLLLCVAIAAGLFFYRAAITQTEARVAPDTPPDSSPAVAAQGAQTPAELEIHRETISGIITPGDTLTALLGDYLTSQEIHRLAQKSRAIFPLTRICAGQPYELCLEEGDFESFLYEINRDEQLLIRKSNEKFEISRIPIPYTLDTEVIHGTINSSLFNAVAAIGESPELAINLADIFAWDIDFIRDIREGDSFKALVEKRFRDGEQAGYGRILAAEFANQDTLHRAVLFKDGERPADYFDPEGNRLRKAFLRAPLEFTRISSGFSMRRFHPVTKTWRAHPAIDYAAPTGTPIMTVGDGTISRIGYTNANGNYIQIRHANGYATMYLHMSRFAKGMKEGKQVKQGEVIGYVGATGLATGPHLCFRMTRNGEPVNPQRIRPPSGPAVPAQNLAEFKAVAAPLLAQLAETEKRQARLAESKSAEQP</sequence>
<evidence type="ECO:0000256" key="6">
    <source>
        <dbReference type="ARBA" id="ARBA00022833"/>
    </source>
</evidence>
<keyword evidence="8" id="KW-1133">Transmembrane helix</keyword>
<dbReference type="GO" id="GO:0046872">
    <property type="term" value="F:metal ion binding"/>
    <property type="evidence" value="ECO:0007669"/>
    <property type="project" value="UniProtKB-KW"/>
</dbReference>
<evidence type="ECO:0000259" key="9">
    <source>
        <dbReference type="Pfam" id="PF01551"/>
    </source>
</evidence>
<dbReference type="RefSeq" id="WP_139172059.1">
    <property type="nucleotide sequence ID" value="NZ_FNGU01000003.1"/>
</dbReference>
<reference evidence="11 12" key="1">
    <citation type="submission" date="2016-10" db="EMBL/GenBank/DDBJ databases">
        <authorList>
            <person name="de Groot N.N."/>
        </authorList>
    </citation>
    <scope>NUCLEOTIDE SEQUENCE [LARGE SCALE GENOMIC DNA]</scope>
    <source>
        <strain evidence="11 12">DSM 17813</strain>
    </source>
</reference>
<keyword evidence="8" id="KW-0472">Membrane</keyword>
<evidence type="ECO:0000313" key="12">
    <source>
        <dbReference type="Proteomes" id="UP000182146"/>
    </source>
</evidence>
<dbReference type="Gene3D" id="3.10.450.350">
    <property type="match status" value="1"/>
</dbReference>
<dbReference type="OrthoDB" id="9815245at2"/>
<dbReference type="Pfam" id="PF19425">
    <property type="entry name" value="Csd3_N2"/>
    <property type="match status" value="1"/>
</dbReference>
<evidence type="ECO:0000313" key="11">
    <source>
        <dbReference type="EMBL" id="SDL97447.1"/>
    </source>
</evidence>
<name>A0A1G9PGV9_9BACT</name>
<dbReference type="InterPro" id="IPR050570">
    <property type="entry name" value="Cell_wall_metabolism_enzyme"/>
</dbReference>
<organism evidence="11 12">
    <name type="scientific">Geoalkalibacter ferrihydriticus</name>
    <dbReference type="NCBI Taxonomy" id="392333"/>
    <lineage>
        <taxon>Bacteria</taxon>
        <taxon>Pseudomonadati</taxon>
        <taxon>Thermodesulfobacteriota</taxon>
        <taxon>Desulfuromonadia</taxon>
        <taxon>Desulfuromonadales</taxon>
        <taxon>Geoalkalibacteraceae</taxon>
        <taxon>Geoalkalibacter</taxon>
    </lineage>
</organism>
<keyword evidence="4" id="KW-0479">Metal-binding</keyword>
<feature type="domain" description="M23ase beta-sheet core" evidence="9">
    <location>
        <begin position="302"/>
        <end position="398"/>
    </location>
</feature>
<dbReference type="GO" id="GO:0030313">
    <property type="term" value="C:cell envelope"/>
    <property type="evidence" value="ECO:0007669"/>
    <property type="project" value="UniProtKB-SubCell"/>
</dbReference>
<keyword evidence="5 11" id="KW-0378">Hydrolase</keyword>
<evidence type="ECO:0000256" key="2">
    <source>
        <dbReference type="ARBA" id="ARBA00004196"/>
    </source>
</evidence>
<keyword evidence="8" id="KW-0812">Transmembrane</keyword>
<evidence type="ECO:0000256" key="3">
    <source>
        <dbReference type="ARBA" id="ARBA00022670"/>
    </source>
</evidence>
<gene>
    <name evidence="11" type="ORF">SAMN05660860_01579</name>
</gene>
<dbReference type="CDD" id="cd12797">
    <property type="entry name" value="M23_peptidase"/>
    <property type="match status" value="1"/>
</dbReference>
<evidence type="ECO:0000259" key="10">
    <source>
        <dbReference type="Pfam" id="PF19425"/>
    </source>
</evidence>
<feature type="transmembrane region" description="Helical" evidence="8">
    <location>
        <begin position="21"/>
        <end position="39"/>
    </location>
</feature>
<keyword evidence="7" id="KW-0482">Metalloprotease</keyword>
<keyword evidence="3" id="KW-0645">Protease</keyword>